<gene>
    <name evidence="1" type="ORF">GCM10023220_01040</name>
</gene>
<protein>
    <submittedName>
        <fullName evidence="1">Uncharacterized protein</fullName>
    </submittedName>
</protein>
<keyword evidence="2" id="KW-1185">Reference proteome</keyword>
<name>A0ABP9AJF9_9ACTN</name>
<evidence type="ECO:0000313" key="2">
    <source>
        <dbReference type="Proteomes" id="UP001501265"/>
    </source>
</evidence>
<organism evidence="1 2">
    <name type="scientific">Streptomyces ziwulingensis</name>
    <dbReference type="NCBI Taxonomy" id="1045501"/>
    <lineage>
        <taxon>Bacteria</taxon>
        <taxon>Bacillati</taxon>
        <taxon>Actinomycetota</taxon>
        <taxon>Actinomycetes</taxon>
        <taxon>Kitasatosporales</taxon>
        <taxon>Streptomycetaceae</taxon>
        <taxon>Streptomyces</taxon>
    </lineage>
</organism>
<reference evidence="2" key="1">
    <citation type="journal article" date="2019" name="Int. J. Syst. Evol. Microbiol.">
        <title>The Global Catalogue of Microorganisms (GCM) 10K type strain sequencing project: providing services to taxonomists for standard genome sequencing and annotation.</title>
        <authorList>
            <consortium name="The Broad Institute Genomics Platform"/>
            <consortium name="The Broad Institute Genome Sequencing Center for Infectious Disease"/>
            <person name="Wu L."/>
            <person name="Ma J."/>
        </authorList>
    </citation>
    <scope>NUCLEOTIDE SEQUENCE [LARGE SCALE GENOMIC DNA]</scope>
    <source>
        <strain evidence="2">JCM 18081</strain>
    </source>
</reference>
<proteinExistence type="predicted"/>
<accession>A0ABP9AJF9</accession>
<dbReference type="Proteomes" id="UP001501265">
    <property type="component" value="Unassembled WGS sequence"/>
</dbReference>
<sequence length="64" mass="6904">MLGHTGLLGLDEVSLSLVKVPKDILAGERLQDGQTHALQLFVAWGTSCPFPTVEPLPYEGFGRP</sequence>
<evidence type="ECO:0000313" key="1">
    <source>
        <dbReference type="EMBL" id="GAA4782264.1"/>
    </source>
</evidence>
<dbReference type="EMBL" id="BAABIG010000001">
    <property type="protein sequence ID" value="GAA4782264.1"/>
    <property type="molecule type" value="Genomic_DNA"/>
</dbReference>
<comment type="caution">
    <text evidence="1">The sequence shown here is derived from an EMBL/GenBank/DDBJ whole genome shotgun (WGS) entry which is preliminary data.</text>
</comment>